<feature type="compositionally biased region" description="Basic residues" evidence="3">
    <location>
        <begin position="291"/>
        <end position="303"/>
    </location>
</feature>
<gene>
    <name evidence="5" type="ORF">GGI25_001901</name>
</gene>
<dbReference type="InterPro" id="IPR035979">
    <property type="entry name" value="RBD_domain_sf"/>
</dbReference>
<dbReference type="Proteomes" id="UP001151518">
    <property type="component" value="Unassembled WGS sequence"/>
</dbReference>
<sequence length="303" mass="35884">MSADYSLDRDMRSQSRSRSRSFSPGRSPARDAYSPMSPRDEQYFEDRGADDRAYRGRSYSRSRSYSRERRRVSRSPSRSPSHSYSPRYSRSPRRRRVSRSPSRSYSPRYSRSPRRSFSRSPARGSPGREEPRGTRQPILIVYRLTENVRKKHLFEIFEEYGKVARVAIMRHWSGIRNKGETRAVFMAIITFAAMESAQKALDYMDGAMIDNERVVAKLDELGSRNNKRRGGGARRRKSPRRRAFNRSPPRRRRFERGWRSPVRSRSPPRRMSRSRRYSRSPSPRYGGYRGRYGRSRSFSRRRR</sequence>
<feature type="compositionally biased region" description="Low complexity" evidence="3">
    <location>
        <begin position="99"/>
        <end position="110"/>
    </location>
</feature>
<comment type="caution">
    <text evidence="5">The sequence shown here is derived from an EMBL/GenBank/DDBJ whole genome shotgun (WGS) entry which is preliminary data.</text>
</comment>
<dbReference type="SUPFAM" id="SSF54928">
    <property type="entry name" value="RNA-binding domain, RBD"/>
    <property type="match status" value="1"/>
</dbReference>
<feature type="region of interest" description="Disordered" evidence="3">
    <location>
        <begin position="220"/>
        <end position="303"/>
    </location>
</feature>
<dbReference type="GO" id="GO:0005737">
    <property type="term" value="C:cytoplasm"/>
    <property type="evidence" value="ECO:0007669"/>
    <property type="project" value="TreeGrafter"/>
</dbReference>
<dbReference type="InterPro" id="IPR000504">
    <property type="entry name" value="RRM_dom"/>
</dbReference>
<evidence type="ECO:0000256" key="1">
    <source>
        <dbReference type="ARBA" id="ARBA00022884"/>
    </source>
</evidence>
<feature type="domain" description="RRM" evidence="4">
    <location>
        <begin position="137"/>
        <end position="221"/>
    </location>
</feature>
<dbReference type="SMART" id="SM00360">
    <property type="entry name" value="RRM"/>
    <property type="match status" value="1"/>
</dbReference>
<dbReference type="GO" id="GO:0061574">
    <property type="term" value="C:ASAP complex"/>
    <property type="evidence" value="ECO:0007669"/>
    <property type="project" value="TreeGrafter"/>
</dbReference>
<dbReference type="InterPro" id="IPR012677">
    <property type="entry name" value="Nucleotide-bd_a/b_plait_sf"/>
</dbReference>
<dbReference type="GO" id="GO:0000398">
    <property type="term" value="P:mRNA splicing, via spliceosome"/>
    <property type="evidence" value="ECO:0007669"/>
    <property type="project" value="TreeGrafter"/>
</dbReference>
<evidence type="ECO:0000313" key="6">
    <source>
        <dbReference type="Proteomes" id="UP001151518"/>
    </source>
</evidence>
<dbReference type="Pfam" id="PF00076">
    <property type="entry name" value="RRM_1"/>
    <property type="match status" value="1"/>
</dbReference>
<dbReference type="PANTHER" id="PTHR15481">
    <property type="entry name" value="RIBONUCLEIC ACID BINDING PROTEIN S1"/>
    <property type="match status" value="1"/>
</dbReference>
<name>A0A9W8G9N5_9FUNG</name>
<feature type="compositionally biased region" description="Basic residues" evidence="3">
    <location>
        <begin position="266"/>
        <end position="278"/>
    </location>
</feature>
<feature type="compositionally biased region" description="Low complexity" evidence="3">
    <location>
        <begin position="74"/>
        <end position="89"/>
    </location>
</feature>
<reference evidence="5" key="1">
    <citation type="submission" date="2022-07" db="EMBL/GenBank/DDBJ databases">
        <title>Phylogenomic reconstructions and comparative analyses of Kickxellomycotina fungi.</title>
        <authorList>
            <person name="Reynolds N.K."/>
            <person name="Stajich J.E."/>
            <person name="Barry K."/>
            <person name="Grigoriev I.V."/>
            <person name="Crous P."/>
            <person name="Smith M.E."/>
        </authorList>
    </citation>
    <scope>NUCLEOTIDE SEQUENCE</scope>
    <source>
        <strain evidence="5">NRRL 3115</strain>
    </source>
</reference>
<feature type="compositionally biased region" description="Basic and acidic residues" evidence="3">
    <location>
        <begin position="1"/>
        <end position="13"/>
    </location>
</feature>
<accession>A0A9W8G9N5</accession>
<evidence type="ECO:0000256" key="3">
    <source>
        <dbReference type="SAM" id="MobiDB-lite"/>
    </source>
</evidence>
<dbReference type="Gene3D" id="3.30.70.330">
    <property type="match status" value="1"/>
</dbReference>
<dbReference type="PROSITE" id="PS50102">
    <property type="entry name" value="RRM"/>
    <property type="match status" value="1"/>
</dbReference>
<keyword evidence="1 2" id="KW-0694">RNA-binding</keyword>
<dbReference type="EMBL" id="JANBTW010000016">
    <property type="protein sequence ID" value="KAJ2678912.1"/>
    <property type="molecule type" value="Genomic_DNA"/>
</dbReference>
<proteinExistence type="predicted"/>
<dbReference type="PANTHER" id="PTHR15481:SF0">
    <property type="entry name" value="LD23870P-RELATED"/>
    <property type="match status" value="1"/>
</dbReference>
<organism evidence="5 6">
    <name type="scientific">Coemansia spiralis</name>
    <dbReference type="NCBI Taxonomy" id="417178"/>
    <lineage>
        <taxon>Eukaryota</taxon>
        <taxon>Fungi</taxon>
        <taxon>Fungi incertae sedis</taxon>
        <taxon>Zoopagomycota</taxon>
        <taxon>Kickxellomycotina</taxon>
        <taxon>Kickxellomycetes</taxon>
        <taxon>Kickxellales</taxon>
        <taxon>Kickxellaceae</taxon>
        <taxon>Coemansia</taxon>
    </lineage>
</organism>
<dbReference type="AlphaFoldDB" id="A0A9W8G9N5"/>
<evidence type="ECO:0000259" key="4">
    <source>
        <dbReference type="PROSITE" id="PS50102"/>
    </source>
</evidence>
<feature type="compositionally biased region" description="Basic residues" evidence="3">
    <location>
        <begin position="225"/>
        <end position="254"/>
    </location>
</feature>
<dbReference type="GO" id="GO:0003723">
    <property type="term" value="F:RNA binding"/>
    <property type="evidence" value="ECO:0007669"/>
    <property type="project" value="UniProtKB-UniRule"/>
</dbReference>
<feature type="region of interest" description="Disordered" evidence="3">
    <location>
        <begin position="1"/>
        <end position="134"/>
    </location>
</feature>
<evidence type="ECO:0000313" key="5">
    <source>
        <dbReference type="EMBL" id="KAJ2678912.1"/>
    </source>
</evidence>
<dbReference type="GO" id="GO:0005654">
    <property type="term" value="C:nucleoplasm"/>
    <property type="evidence" value="ECO:0007669"/>
    <property type="project" value="TreeGrafter"/>
</dbReference>
<dbReference type="OrthoDB" id="252020at2759"/>
<feature type="compositionally biased region" description="Basic and acidic residues" evidence="3">
    <location>
        <begin position="38"/>
        <end position="54"/>
    </location>
</feature>
<evidence type="ECO:0000256" key="2">
    <source>
        <dbReference type="PROSITE-ProRule" id="PRU00176"/>
    </source>
</evidence>
<feature type="compositionally biased region" description="Low complexity" evidence="3">
    <location>
        <begin position="14"/>
        <end position="27"/>
    </location>
</feature>
<protein>
    <recommendedName>
        <fullName evidence="4">RRM domain-containing protein</fullName>
    </recommendedName>
</protein>